<reference evidence="1 2" key="1">
    <citation type="submission" date="2019-03" db="EMBL/GenBank/DDBJ databases">
        <title>Genomic Encyclopedia of Type Strains, Phase IV (KMG-IV): sequencing the most valuable type-strain genomes for metagenomic binning, comparative biology and taxonomic classification.</title>
        <authorList>
            <person name="Goeker M."/>
        </authorList>
    </citation>
    <scope>NUCLEOTIDE SEQUENCE [LARGE SCALE GENOMIC DNA]</scope>
    <source>
        <strain evidence="1 2">DSM 19377</strain>
    </source>
</reference>
<name>A0A4R2NVN7_9BACL</name>
<gene>
    <name evidence="1" type="ORF">EV207_12164</name>
</gene>
<protein>
    <submittedName>
        <fullName evidence="1">Uncharacterized protein</fullName>
    </submittedName>
</protein>
<keyword evidence="2" id="KW-1185">Reference proteome</keyword>
<dbReference type="AlphaFoldDB" id="A0A4R2NVN7"/>
<dbReference type="Proteomes" id="UP000295416">
    <property type="component" value="Unassembled WGS sequence"/>
</dbReference>
<dbReference type="EMBL" id="SLXK01000021">
    <property type="protein sequence ID" value="TCP25634.1"/>
    <property type="molecule type" value="Genomic_DNA"/>
</dbReference>
<sequence length="340" mass="39384">MNNLQFWVMKVVNGMTIKNLKVLRRKVPIDIPDWINFAFELGAYINDHGIKYKKSINLILSLPSEQFFPLFIAMGIADKTFSKSKQMQSIRKTIINLEKGSRIIYQDEQSARKASVISVEPSPVFENEMILKIKDGKIERGIPERYWIDRVILLDEEFDEIKRTRKVSNKQQVGLENSRLLSVLYTSSQLNKVEFYPGDSYYLVGNLGQISGIMSMEVFIYEGVKGTIKDFLYFDNSNSYTNGKFISSQMKRNDVEINGEVPVIYSGLYSFIKQDKHFTKNPKIILSGRTDNENRLHEVKEELRRELLQGDHKIVTEEVVDYLKSIDAPIPNGIEFLAWR</sequence>
<organism evidence="1 2">
    <name type="scientific">Scopulibacillus darangshiensis</name>
    <dbReference type="NCBI Taxonomy" id="442528"/>
    <lineage>
        <taxon>Bacteria</taxon>
        <taxon>Bacillati</taxon>
        <taxon>Bacillota</taxon>
        <taxon>Bacilli</taxon>
        <taxon>Bacillales</taxon>
        <taxon>Sporolactobacillaceae</taxon>
        <taxon>Scopulibacillus</taxon>
    </lineage>
</organism>
<evidence type="ECO:0000313" key="2">
    <source>
        <dbReference type="Proteomes" id="UP000295416"/>
    </source>
</evidence>
<proteinExistence type="predicted"/>
<comment type="caution">
    <text evidence="1">The sequence shown here is derived from an EMBL/GenBank/DDBJ whole genome shotgun (WGS) entry which is preliminary data.</text>
</comment>
<evidence type="ECO:0000313" key="1">
    <source>
        <dbReference type="EMBL" id="TCP25634.1"/>
    </source>
</evidence>
<accession>A0A4R2NVN7</accession>